<evidence type="ECO:0000313" key="3">
    <source>
        <dbReference type="Proteomes" id="UP000507470"/>
    </source>
</evidence>
<dbReference type="EMBL" id="CACVKT020003265">
    <property type="protein sequence ID" value="CAC5382802.1"/>
    <property type="molecule type" value="Genomic_DNA"/>
</dbReference>
<evidence type="ECO:0008006" key="4">
    <source>
        <dbReference type="Google" id="ProtNLM"/>
    </source>
</evidence>
<dbReference type="OrthoDB" id="6060805at2759"/>
<accession>A0A6J8BG97</accession>
<evidence type="ECO:0000256" key="1">
    <source>
        <dbReference type="SAM" id="SignalP"/>
    </source>
</evidence>
<evidence type="ECO:0000313" key="2">
    <source>
        <dbReference type="EMBL" id="CAC5382802.1"/>
    </source>
</evidence>
<proteinExistence type="predicted"/>
<protein>
    <recommendedName>
        <fullName evidence="4">MEGF10_11</fullName>
    </recommendedName>
</protein>
<feature type="chain" id="PRO_5027105723" description="MEGF10_11" evidence="1">
    <location>
        <begin position="19"/>
        <end position="196"/>
    </location>
</feature>
<dbReference type="Proteomes" id="UP000507470">
    <property type="component" value="Unassembled WGS sequence"/>
</dbReference>
<organism evidence="2 3">
    <name type="scientific">Mytilus coruscus</name>
    <name type="common">Sea mussel</name>
    <dbReference type="NCBI Taxonomy" id="42192"/>
    <lineage>
        <taxon>Eukaryota</taxon>
        <taxon>Metazoa</taxon>
        <taxon>Spiralia</taxon>
        <taxon>Lophotrochozoa</taxon>
        <taxon>Mollusca</taxon>
        <taxon>Bivalvia</taxon>
        <taxon>Autobranchia</taxon>
        <taxon>Pteriomorphia</taxon>
        <taxon>Mytilida</taxon>
        <taxon>Mytiloidea</taxon>
        <taxon>Mytilidae</taxon>
        <taxon>Mytilinae</taxon>
        <taxon>Mytilus</taxon>
    </lineage>
</organism>
<sequence>MSVYWLYTFLALLKACITASLPAGYCRRIISGKRVKFCCNNSEEKDGKCIKCSVGFISIDGEPCKPCPYGTYDQKCYKICVCTKNQMCNNVYGCIDIYHTSTETSNDGSSEIFKVTTVNMLITHSYSGFSELIENSTASTYSFINTSEPAWTTSQNREEQTLGTVKNSYEGEFYLMLSVDFILLSLCGEKSETLQS</sequence>
<reference evidence="2 3" key="1">
    <citation type="submission" date="2020-06" db="EMBL/GenBank/DDBJ databases">
        <authorList>
            <person name="Li R."/>
            <person name="Bekaert M."/>
        </authorList>
    </citation>
    <scope>NUCLEOTIDE SEQUENCE [LARGE SCALE GENOMIC DNA]</scope>
    <source>
        <strain evidence="3">wild</strain>
    </source>
</reference>
<keyword evidence="1" id="KW-0732">Signal</keyword>
<keyword evidence="3" id="KW-1185">Reference proteome</keyword>
<feature type="signal peptide" evidence="1">
    <location>
        <begin position="1"/>
        <end position="18"/>
    </location>
</feature>
<gene>
    <name evidence="2" type="ORF">MCOR_18596</name>
</gene>
<dbReference type="AlphaFoldDB" id="A0A6J8BG97"/>
<name>A0A6J8BG97_MYTCO</name>